<dbReference type="EMBL" id="AKIJ01000005">
    <property type="protein sequence ID" value="KFG25558.1"/>
    <property type="molecule type" value="Genomic_DNA"/>
</dbReference>
<name>A0A086J090_NEMA1</name>
<dbReference type="Proteomes" id="UP000054524">
    <property type="component" value="Unassembled WGS sequence"/>
</dbReference>
<keyword evidence="2" id="KW-0647">Proteasome</keyword>
<dbReference type="RefSeq" id="XP_052904113.1">
    <property type="nucleotide sequence ID" value="XM_053049942.1"/>
</dbReference>
<keyword evidence="4" id="KW-1185">Reference proteome</keyword>
<dbReference type="InterPro" id="IPR011989">
    <property type="entry name" value="ARM-like"/>
</dbReference>
<dbReference type="GO" id="GO:0034515">
    <property type="term" value="C:proteasome storage granule"/>
    <property type="evidence" value="ECO:0007669"/>
    <property type="project" value="TreeGrafter"/>
</dbReference>
<dbReference type="PANTHER" id="PTHR10943:SF2">
    <property type="entry name" value="26S PROTEASOME NON-ATPASE REGULATORY SUBUNIT 1"/>
    <property type="match status" value="1"/>
</dbReference>
<dbReference type="GO" id="GO:0043161">
    <property type="term" value="P:proteasome-mediated ubiquitin-dependent protein catabolic process"/>
    <property type="evidence" value="ECO:0007669"/>
    <property type="project" value="TreeGrafter"/>
</dbReference>
<gene>
    <name evidence="3" type="ORF">NESG_02337</name>
</gene>
<evidence type="ECO:0000256" key="2">
    <source>
        <dbReference type="ARBA" id="ARBA00022942"/>
    </source>
</evidence>
<reference evidence="3 4" key="1">
    <citation type="journal article" date="2014" name="Genome Announc.">
        <title>Genome Sequence of the Microsporidian Species Nematocida sp1 Strain ERTm6 (ATCC PRA-372).</title>
        <authorList>
            <person name="Bakowski M.A."/>
            <person name="Priest M."/>
            <person name="Young S."/>
            <person name="Cuomo C.A."/>
            <person name="Troemel E.R."/>
        </authorList>
    </citation>
    <scope>NUCLEOTIDE SEQUENCE [LARGE SCALE GENOMIC DNA]</scope>
    <source>
        <strain evidence="3 4">ERTm6</strain>
    </source>
</reference>
<dbReference type="InterPro" id="IPR002015">
    <property type="entry name" value="Proteasome/cyclosome_rpt"/>
</dbReference>
<organism evidence="3 4">
    <name type="scientific">Nematocida ausubeli (strain ATCC PRA-371 / ERTm2)</name>
    <name type="common">Nematode killer fungus</name>
    <dbReference type="NCBI Taxonomy" id="1913371"/>
    <lineage>
        <taxon>Eukaryota</taxon>
        <taxon>Fungi</taxon>
        <taxon>Fungi incertae sedis</taxon>
        <taxon>Microsporidia</taxon>
        <taxon>Nematocida</taxon>
    </lineage>
</organism>
<dbReference type="GeneID" id="77677310"/>
<dbReference type="InterPro" id="IPR016024">
    <property type="entry name" value="ARM-type_fold"/>
</dbReference>
<dbReference type="GO" id="GO:0008540">
    <property type="term" value="C:proteasome regulatory particle, base subcomplex"/>
    <property type="evidence" value="ECO:0007669"/>
    <property type="project" value="TreeGrafter"/>
</dbReference>
<accession>A0A086J090</accession>
<dbReference type="Pfam" id="PF01851">
    <property type="entry name" value="PC_rep"/>
    <property type="match status" value="1"/>
</dbReference>
<dbReference type="AlphaFoldDB" id="A0A086J090"/>
<dbReference type="SUPFAM" id="SSF48371">
    <property type="entry name" value="ARM repeat"/>
    <property type="match status" value="1"/>
</dbReference>
<protein>
    <recommendedName>
        <fullName evidence="5">26S proteasome regulatory subunit RPN2</fullName>
    </recommendedName>
</protein>
<evidence type="ECO:0000256" key="1">
    <source>
        <dbReference type="ARBA" id="ARBA00022737"/>
    </source>
</evidence>
<keyword evidence="1" id="KW-0677">Repeat</keyword>
<dbReference type="GO" id="GO:0005634">
    <property type="term" value="C:nucleus"/>
    <property type="evidence" value="ECO:0007669"/>
    <property type="project" value="TreeGrafter"/>
</dbReference>
<dbReference type="HOGENOM" id="CLU_019837_0_0_1"/>
<proteinExistence type="predicted"/>
<dbReference type="Gene3D" id="1.25.10.10">
    <property type="entry name" value="Leucine-rich Repeat Variant"/>
    <property type="match status" value="1"/>
</dbReference>
<evidence type="ECO:0000313" key="3">
    <source>
        <dbReference type="EMBL" id="KFG25558.1"/>
    </source>
</evidence>
<comment type="caution">
    <text evidence="3">The sequence shown here is derived from an EMBL/GenBank/DDBJ whole genome shotgun (WGS) entry which is preliminary data.</text>
</comment>
<sequence>MEAIALVPTIEALLLQNCKDKKKQAVDLIIKNVGLIGFLLKNVLQHIKPEDCEEDKELFHLISSMIYFYTQEYDKCVRHAVLSKNEWFRAAGNQCETLSLYFQESRNRVIRKYIKTQGAHSAEMKEFMSCLLQQKTEDGKDAFSLLALHITTKNIESIEAFIRNNMHILCNDTQMKFLLEEMKQERIYSKLFPLMEGIWSEASSGDYSLFFYKYLLDAYLFRKDEKALKDLLKYLADVKTEVALYMAFLIHDRAPVISQSIGEDIKHASMHKLLTGQFQSSTYQKFLSEKNQANFALLAELSKSQSSKLSMNHMSLSFCNGLMNCKTANDTYLRKNLEWMRQAKNWSKFVVASSFGMVHTDSEDPFEMLRHYLPMASIKNSEKDSPESGGALFALGLISVNSPVVADSFLSNFLDTEMESRRGHILHGVCLGLGLTRLGTADEDSIARFKNVLYSDTVTTSEAAAYAIGLVSAGIFSSELAKELLTYARDTEHEKISRAVGVSIALQLIAANASSAGSSSEIQEMLDELLADSNPILRYTGVLSLGAMYVGGGSLSVVEKLLFIISTDSSEDVKRAAVFSIGLILTTKPETCKDKDSLMGGNSVLFKVLEPLAQSHSPYVRSGVSLTLGMFLAGSGDKQALTLLEELMYDSTSYVRQNASIGAGMVLMQVNARDDPFYRRIVEHMHSMTKRKSESGAARFGALLGRSFLDACGKNGFMSIFGMSGDLSVKSVCGAILFSQFWHWYPLVPFIALCMRPTVLLAVDTDLNLVEGFSVEVDGPQKEHLITDVSVAESKKQGKKFKILPLATGEDEEEASDEEVSEADVIEEKSHIVKNFERFTPSQQRKSSLAGLPSVIFLPKTKSADASGQIQESAEIEE</sequence>
<dbReference type="PANTHER" id="PTHR10943">
    <property type="entry name" value="26S PROTEASOME NON-ATPASE REGULATORY SUBUNIT"/>
    <property type="match status" value="1"/>
</dbReference>
<evidence type="ECO:0008006" key="5">
    <source>
        <dbReference type="Google" id="ProtNLM"/>
    </source>
</evidence>
<dbReference type="Pfam" id="PF13646">
    <property type="entry name" value="HEAT_2"/>
    <property type="match status" value="1"/>
</dbReference>
<evidence type="ECO:0000313" key="4">
    <source>
        <dbReference type="Proteomes" id="UP000054524"/>
    </source>
</evidence>